<evidence type="ECO:0000256" key="10">
    <source>
        <dbReference type="ARBA" id="ARBA00023008"/>
    </source>
</evidence>
<evidence type="ECO:0000256" key="1">
    <source>
        <dbReference type="ARBA" id="ARBA00001970"/>
    </source>
</evidence>
<feature type="transmembrane region" description="Helical" evidence="14">
    <location>
        <begin position="426"/>
        <end position="448"/>
    </location>
</feature>
<dbReference type="Gene3D" id="3.40.50.720">
    <property type="entry name" value="NAD(P)-binding Rossmann-like Domain"/>
    <property type="match status" value="1"/>
</dbReference>
<feature type="transmembrane region" description="Helical" evidence="14">
    <location>
        <begin position="297"/>
        <end position="317"/>
    </location>
</feature>
<dbReference type="PANTHER" id="PTHR14239">
    <property type="entry name" value="DUDULIN-RELATED"/>
    <property type="match status" value="1"/>
</dbReference>
<evidence type="ECO:0000256" key="13">
    <source>
        <dbReference type="ARBA" id="ARBA00049387"/>
    </source>
</evidence>
<reference evidence="17 18" key="1">
    <citation type="submission" date="2024-01" db="EMBL/GenBank/DDBJ databases">
        <title>The genome of the rayed Mediterranean limpet Patella caerulea (Linnaeus, 1758).</title>
        <authorList>
            <person name="Anh-Thu Weber A."/>
            <person name="Halstead-Nussloch G."/>
        </authorList>
    </citation>
    <scope>NUCLEOTIDE SEQUENCE [LARGE SCALE GENOMIC DNA]</scope>
    <source>
        <strain evidence="17">AATW-2023a</strain>
        <tissue evidence="17">Whole specimen</tissue>
    </source>
</reference>
<dbReference type="GO" id="GO:0008823">
    <property type="term" value="F:cupric reductase (NADH) activity"/>
    <property type="evidence" value="ECO:0007669"/>
    <property type="project" value="TreeGrafter"/>
</dbReference>
<comment type="subcellular location">
    <subcellularLocation>
        <location evidence="3">Endosome membrane</location>
        <topology evidence="3">Multi-pass membrane protein</topology>
    </subcellularLocation>
</comment>
<evidence type="ECO:0000256" key="12">
    <source>
        <dbReference type="ARBA" id="ARBA00048958"/>
    </source>
</evidence>
<comment type="cofactor">
    <cofactor evidence="1">
        <name>heme b</name>
        <dbReference type="ChEBI" id="CHEBI:60344"/>
    </cofactor>
</comment>
<keyword evidence="8 14" id="KW-1133">Transmembrane helix</keyword>
<keyword evidence="7" id="KW-0967">Endosome</keyword>
<gene>
    <name evidence="17" type="ORF">SNE40_012134</name>
</gene>
<dbReference type="Pfam" id="PF01794">
    <property type="entry name" value="Ferric_reduct"/>
    <property type="match status" value="1"/>
</dbReference>
<dbReference type="EMBL" id="JAZGQO010000008">
    <property type="protein sequence ID" value="KAK6179880.1"/>
    <property type="molecule type" value="Genomic_DNA"/>
</dbReference>
<feature type="transmembrane region" description="Helical" evidence="14">
    <location>
        <begin position="253"/>
        <end position="276"/>
    </location>
</feature>
<keyword evidence="6 14" id="KW-0812">Transmembrane</keyword>
<comment type="caution">
    <text evidence="17">The sequence shown here is derived from an EMBL/GenBank/DDBJ whole genome shotgun (WGS) entry which is preliminary data.</text>
</comment>
<evidence type="ECO:0000259" key="15">
    <source>
        <dbReference type="Pfam" id="PF01794"/>
    </source>
</evidence>
<dbReference type="GO" id="GO:0052851">
    <property type="term" value="F:ferric-chelate reductase (NADPH) activity"/>
    <property type="evidence" value="ECO:0007669"/>
    <property type="project" value="TreeGrafter"/>
</dbReference>
<evidence type="ECO:0008006" key="19">
    <source>
        <dbReference type="Google" id="ProtNLM"/>
    </source>
</evidence>
<keyword evidence="11 14" id="KW-0472">Membrane</keyword>
<comment type="catalytic activity">
    <reaction evidence="13">
        <text>2 Fe(2+) + NADP(+) + H(+) = 2 Fe(3+) + NADPH</text>
        <dbReference type="Rhea" id="RHEA:71767"/>
        <dbReference type="ChEBI" id="CHEBI:15378"/>
        <dbReference type="ChEBI" id="CHEBI:29033"/>
        <dbReference type="ChEBI" id="CHEBI:29034"/>
        <dbReference type="ChEBI" id="CHEBI:57783"/>
        <dbReference type="ChEBI" id="CHEBI:58349"/>
    </reaction>
    <physiologicalReaction direction="right-to-left" evidence="13">
        <dbReference type="Rhea" id="RHEA:71769"/>
    </physiologicalReaction>
</comment>
<dbReference type="GO" id="GO:0015677">
    <property type="term" value="P:copper ion import"/>
    <property type="evidence" value="ECO:0007669"/>
    <property type="project" value="TreeGrafter"/>
</dbReference>
<dbReference type="GO" id="GO:0010008">
    <property type="term" value="C:endosome membrane"/>
    <property type="evidence" value="ECO:0007669"/>
    <property type="project" value="UniProtKB-SubCell"/>
</dbReference>
<dbReference type="PANTHER" id="PTHR14239:SF0">
    <property type="entry name" value="F420-DEPENDENT NADP REDUCTASE"/>
    <property type="match status" value="1"/>
</dbReference>
<keyword evidence="9" id="KW-0560">Oxidoreductase</keyword>
<evidence type="ECO:0000256" key="9">
    <source>
        <dbReference type="ARBA" id="ARBA00023002"/>
    </source>
</evidence>
<dbReference type="InterPro" id="IPR036291">
    <property type="entry name" value="NAD(P)-bd_dom_sf"/>
</dbReference>
<comment type="similarity">
    <text evidence="4">Belongs to the STEAP family.</text>
</comment>
<keyword evidence="18" id="KW-1185">Reference proteome</keyword>
<comment type="cofactor">
    <cofactor evidence="2">
        <name>FAD</name>
        <dbReference type="ChEBI" id="CHEBI:57692"/>
    </cofactor>
</comment>
<keyword evidence="5" id="KW-0410">Iron transport</keyword>
<evidence type="ECO:0000256" key="2">
    <source>
        <dbReference type="ARBA" id="ARBA00001974"/>
    </source>
</evidence>
<keyword evidence="5" id="KW-0408">Iron</keyword>
<evidence type="ECO:0000256" key="8">
    <source>
        <dbReference type="ARBA" id="ARBA00022989"/>
    </source>
</evidence>
<feature type="transmembrane region" description="Helical" evidence="14">
    <location>
        <begin position="348"/>
        <end position="372"/>
    </location>
</feature>
<evidence type="ECO:0000256" key="5">
    <source>
        <dbReference type="ARBA" id="ARBA00022496"/>
    </source>
</evidence>
<evidence type="ECO:0000256" key="14">
    <source>
        <dbReference type="SAM" id="Phobius"/>
    </source>
</evidence>
<dbReference type="InterPro" id="IPR051267">
    <property type="entry name" value="STEAP_metalloreductase"/>
</dbReference>
<evidence type="ECO:0000313" key="17">
    <source>
        <dbReference type="EMBL" id="KAK6179880.1"/>
    </source>
</evidence>
<dbReference type="AlphaFoldDB" id="A0AAN8PZG1"/>
<feature type="transmembrane region" description="Helical" evidence="14">
    <location>
        <begin position="212"/>
        <end position="233"/>
    </location>
</feature>
<dbReference type="GO" id="GO:0005886">
    <property type="term" value="C:plasma membrane"/>
    <property type="evidence" value="ECO:0007669"/>
    <property type="project" value="TreeGrafter"/>
</dbReference>
<organism evidence="17 18">
    <name type="scientific">Patella caerulea</name>
    <name type="common">Rayed Mediterranean limpet</name>
    <dbReference type="NCBI Taxonomy" id="87958"/>
    <lineage>
        <taxon>Eukaryota</taxon>
        <taxon>Metazoa</taxon>
        <taxon>Spiralia</taxon>
        <taxon>Lophotrochozoa</taxon>
        <taxon>Mollusca</taxon>
        <taxon>Gastropoda</taxon>
        <taxon>Patellogastropoda</taxon>
        <taxon>Patelloidea</taxon>
        <taxon>Patellidae</taxon>
        <taxon>Patella</taxon>
    </lineage>
</organism>
<dbReference type="GO" id="GO:0006826">
    <property type="term" value="P:iron ion transport"/>
    <property type="evidence" value="ECO:0007669"/>
    <property type="project" value="UniProtKB-KW"/>
</dbReference>
<evidence type="ECO:0000259" key="16">
    <source>
        <dbReference type="Pfam" id="PF03807"/>
    </source>
</evidence>
<evidence type="ECO:0000256" key="4">
    <source>
        <dbReference type="ARBA" id="ARBA00007729"/>
    </source>
</evidence>
<protein>
    <recommendedName>
        <fullName evidence="19">Metalloreductase STEAP4</fullName>
    </recommendedName>
</protein>
<feature type="transmembrane region" description="Helical" evidence="14">
    <location>
        <begin position="393"/>
        <end position="414"/>
    </location>
</feature>
<name>A0AAN8PZG1_PATCE</name>
<proteinExistence type="inferred from homology"/>
<keyword evidence="5" id="KW-0813">Transport</keyword>
<evidence type="ECO:0000256" key="11">
    <source>
        <dbReference type="ARBA" id="ARBA00023136"/>
    </source>
</evidence>
<dbReference type="InterPro" id="IPR028939">
    <property type="entry name" value="P5C_Rdtase_cat_N"/>
</dbReference>
<keyword evidence="10" id="KW-0186">Copper</keyword>
<evidence type="ECO:0000256" key="6">
    <source>
        <dbReference type="ARBA" id="ARBA00022692"/>
    </source>
</evidence>
<dbReference type="SUPFAM" id="SSF51735">
    <property type="entry name" value="NAD(P)-binding Rossmann-fold domains"/>
    <property type="match status" value="1"/>
</dbReference>
<keyword evidence="5" id="KW-0406">Ion transport</keyword>
<feature type="domain" description="Ferric oxidoreductase" evidence="15">
    <location>
        <begin position="253"/>
        <end position="398"/>
    </location>
</feature>
<accession>A0AAN8PZG1</accession>
<dbReference type="Pfam" id="PF03807">
    <property type="entry name" value="F420_oxidored"/>
    <property type="match status" value="1"/>
</dbReference>
<comment type="catalytic activity">
    <reaction evidence="12">
        <text>2 Cu(+) + NADP(+) + H(+) = 2 Cu(2+) + NADPH</text>
        <dbReference type="Rhea" id="RHEA:71771"/>
        <dbReference type="ChEBI" id="CHEBI:15378"/>
        <dbReference type="ChEBI" id="CHEBI:29036"/>
        <dbReference type="ChEBI" id="CHEBI:49552"/>
        <dbReference type="ChEBI" id="CHEBI:57783"/>
        <dbReference type="ChEBI" id="CHEBI:58349"/>
    </reaction>
    <physiologicalReaction direction="right-to-left" evidence="12">
        <dbReference type="Rhea" id="RHEA:71773"/>
    </physiologicalReaction>
</comment>
<dbReference type="InterPro" id="IPR013130">
    <property type="entry name" value="Fe3_Rdtase_TM_dom"/>
</dbReference>
<sequence>MRQTSPFRKTMALVSEDGGISNRQLGIIGTGNFARALAKRCILSGYTVTIGSRRPSQRQLSAIDECLCDIELTTIADCIKENDLIILAIHAESYKDTLTSLAPMFSGKVVIDVSNREVPSRKQSNAEYLSTILPQAHIVKCFNVISAYIMDTEIAGGSRRVFVASDNLTAREQTSNLARDLGFVPVDLGVLASSRKIENFVLNLFPGWKVPLFLTFGIFNLWCLYIVYIYFVVKTAFRWDQLFVKVLNKPLCMTAITILALTFLPGNVAGLLQLYNGTKHKRFPKWIDNWLKVRKQFGIISFVLVFSHVIFSVLLLSPTYYRSWFQPVTITIPANLSSDLKLPMVSWMVWKGEAACLVGFIAFLILCFLALTSLPSIGESLNWREWRFVQSKLGYAALFLSVAHAMIMGIPGWIKAGPWKMFGSITFLSIQLPLVVLVLKLLLTVPCVSKRLRKIRRGWERNPTKTAPSSNRDISNEKYRALTSGCGCSNNKTQATNCCGAPNQSPDSKTLLPISNCDCSVV</sequence>
<evidence type="ECO:0000256" key="3">
    <source>
        <dbReference type="ARBA" id="ARBA00004337"/>
    </source>
</evidence>
<evidence type="ECO:0000256" key="7">
    <source>
        <dbReference type="ARBA" id="ARBA00022753"/>
    </source>
</evidence>
<evidence type="ECO:0000313" key="18">
    <source>
        <dbReference type="Proteomes" id="UP001347796"/>
    </source>
</evidence>
<dbReference type="Proteomes" id="UP001347796">
    <property type="component" value="Unassembled WGS sequence"/>
</dbReference>
<feature type="domain" description="Pyrroline-5-carboxylate reductase catalytic N-terminal" evidence="16">
    <location>
        <begin position="25"/>
        <end position="115"/>
    </location>
</feature>